<dbReference type="Proteomes" id="UP001152599">
    <property type="component" value="Unassembled WGS sequence"/>
</dbReference>
<evidence type="ECO:0000313" key="1">
    <source>
        <dbReference type="EMBL" id="MDG4946236.1"/>
    </source>
</evidence>
<dbReference type="PANTHER" id="PTHR35609">
    <property type="entry name" value="MACRO DOMAIN-CONTAINING PROTEIN"/>
    <property type="match status" value="1"/>
</dbReference>
<proteinExistence type="predicted"/>
<sequence>MWFEQLTGFKEESPENVRNKIELNGNEMISLVNERRFVFGQLEIPSLAELKALTHKIDAFDGQIKVSEIVANVQELHRQPENANALFQAASQFNLLEMISPSVTPEEGIARYEYDRTQGPACAISCGAGTIYRNYFVEVNGQIGQTEDNQIDCLDLIGKALGNHKSELWTMKNGYTLVNPKGLKTINEKLASLSQLEREDLKDKLKTGIQWNTDVTLPDAQHQVSQIYCSALPVAYNHNIETSHWEAFSRIILEATYESTILAAVLNLEKNKSNKVYLTLVGGGAFGNEEQWILESLQKVIRKFKNLPLDVKIVSYGRSNPNLVRCIDGI</sequence>
<dbReference type="RefSeq" id="WP_304420706.1">
    <property type="nucleotide sequence ID" value="NZ_JANCMU010000003.1"/>
</dbReference>
<accession>A0A9X4MWM5</accession>
<dbReference type="AlphaFoldDB" id="A0A9X4MWM5"/>
<evidence type="ECO:0000313" key="2">
    <source>
        <dbReference type="Proteomes" id="UP001152599"/>
    </source>
</evidence>
<keyword evidence="2" id="KW-1185">Reference proteome</keyword>
<gene>
    <name evidence="1" type="ORF">NMK71_07410</name>
</gene>
<reference evidence="1" key="1">
    <citation type="submission" date="2022-07" db="EMBL/GenBank/DDBJ databases">
        <title>Description and genome-wide analysis of Profundicola chukchiensis gen. nov., sp. nov., marine bacteria isolated from bottom sediments of the Chukchi Sea.</title>
        <authorList>
            <person name="Romanenko L."/>
            <person name="Otstavnykh N."/>
            <person name="Kurilenko V."/>
            <person name="Eremeev V."/>
            <person name="Velansky P."/>
            <person name="Mikhailov V."/>
            <person name="Isaeva M."/>
        </authorList>
    </citation>
    <scope>NUCLEOTIDE SEQUENCE</scope>
    <source>
        <strain evidence="1">KMM 9713</strain>
    </source>
</reference>
<dbReference type="EMBL" id="JANCMU010000003">
    <property type="protein sequence ID" value="MDG4946236.1"/>
    <property type="molecule type" value="Genomic_DNA"/>
</dbReference>
<name>A0A9X4MWM5_9FLAO</name>
<dbReference type="PANTHER" id="PTHR35609:SF1">
    <property type="entry name" value="MACRO DOMAIN-CONTAINING PROTEIN"/>
    <property type="match status" value="1"/>
</dbReference>
<protein>
    <submittedName>
        <fullName evidence="1">Uncharacterized protein</fullName>
    </submittedName>
</protein>
<organism evidence="1 2">
    <name type="scientific">Profundicola chukchiensis</name>
    <dbReference type="NCBI Taxonomy" id="2961959"/>
    <lineage>
        <taxon>Bacteria</taxon>
        <taxon>Pseudomonadati</taxon>
        <taxon>Bacteroidota</taxon>
        <taxon>Flavobacteriia</taxon>
        <taxon>Flavobacteriales</taxon>
        <taxon>Weeksellaceae</taxon>
        <taxon>Profundicola</taxon>
    </lineage>
</organism>
<comment type="caution">
    <text evidence="1">The sequence shown here is derived from an EMBL/GenBank/DDBJ whole genome shotgun (WGS) entry which is preliminary data.</text>
</comment>